<dbReference type="AlphaFoldDB" id="A0A6L2R4D2"/>
<protein>
    <submittedName>
        <fullName evidence="2">F0F1 ATP synthase subunit I</fullName>
    </submittedName>
</protein>
<gene>
    <name evidence="2" type="primary">atpI1</name>
    <name evidence="2" type="ORF">ZNDK_0211</name>
</gene>
<feature type="transmembrane region" description="Helical" evidence="1">
    <location>
        <begin position="49"/>
        <end position="67"/>
    </location>
</feature>
<evidence type="ECO:0000313" key="3">
    <source>
        <dbReference type="Proteomes" id="UP000505077"/>
    </source>
</evidence>
<proteinExistence type="predicted"/>
<reference evidence="2 3" key="1">
    <citation type="journal article" date="2020" name="ISME J.">
        <title>Parallel Reductive Genome Evolution in Desulfovibrio Ectosymbionts Independently Acquired by Trichonympha Protists in the Termite Gut.</title>
        <authorList>
            <person name="Takeuchi M."/>
            <person name="Kuwahara H."/>
            <person name="Murakami T."/>
            <person name="Takahashi K."/>
            <person name="Kajitani R."/>
            <person name="Toyoda A."/>
            <person name="Itoh T."/>
            <person name="Ohkuma M."/>
            <person name="Hongoh Y."/>
        </authorList>
    </citation>
    <scope>NUCLEOTIDE SEQUENCE [LARGE SCALE GENOMIC DNA]</scope>
    <source>
        <strain evidence="2">ZnDsv-02</strain>
    </source>
</reference>
<dbReference type="Pfam" id="PF09527">
    <property type="entry name" value="ATPase_gene1"/>
    <property type="match status" value="1"/>
</dbReference>
<dbReference type="EMBL" id="BLLL01000002">
    <property type="protein sequence ID" value="GFH62440.1"/>
    <property type="molecule type" value="Genomic_DNA"/>
</dbReference>
<feature type="transmembrane region" description="Helical" evidence="1">
    <location>
        <begin position="12"/>
        <end position="37"/>
    </location>
</feature>
<evidence type="ECO:0000256" key="1">
    <source>
        <dbReference type="SAM" id="Phobius"/>
    </source>
</evidence>
<keyword evidence="1" id="KW-1133">Transmembrane helix</keyword>
<comment type="caution">
    <text evidence="2">The sequence shown here is derived from an EMBL/GenBank/DDBJ whole genome shotgun (WGS) entry which is preliminary data.</text>
</comment>
<accession>A0A6L2R4D2</accession>
<sequence>MFKDFLKQQQSGLEALSTTGIIGLHLVSGPLVGFGIGYGLDAWLDTDPWGKLLFFLIGIVAGFLNVYRDTRQLVKKMDAETLHKGTHENKPAD</sequence>
<dbReference type="InterPro" id="IPR032820">
    <property type="entry name" value="ATPase_put"/>
</dbReference>
<keyword evidence="1" id="KW-0812">Transmembrane</keyword>
<dbReference type="Proteomes" id="UP000505077">
    <property type="component" value="Unassembled WGS sequence"/>
</dbReference>
<name>A0A6L2R4D2_9BACT</name>
<evidence type="ECO:0000313" key="2">
    <source>
        <dbReference type="EMBL" id="GFH62440.1"/>
    </source>
</evidence>
<organism evidence="2 3">
    <name type="scientific">Candidatus Desulfovibrio kirbyi</name>
    <dbReference type="NCBI Taxonomy" id="2696086"/>
    <lineage>
        <taxon>Bacteria</taxon>
        <taxon>Pseudomonadati</taxon>
        <taxon>Thermodesulfobacteriota</taxon>
        <taxon>Desulfovibrionia</taxon>
        <taxon>Desulfovibrionales</taxon>
        <taxon>Desulfovibrionaceae</taxon>
        <taxon>Desulfovibrio</taxon>
    </lineage>
</organism>
<keyword evidence="1" id="KW-0472">Membrane</keyword>